<dbReference type="RefSeq" id="WP_323250782.1">
    <property type="nucleotide sequence ID" value="NZ_JAYFUL010000028.1"/>
</dbReference>
<evidence type="ECO:0000313" key="2">
    <source>
        <dbReference type="Proteomes" id="UP001304671"/>
    </source>
</evidence>
<evidence type="ECO:0000313" key="1">
    <source>
        <dbReference type="EMBL" id="MEA5259275.1"/>
    </source>
</evidence>
<dbReference type="Proteomes" id="UP001304671">
    <property type="component" value="Unassembled WGS sequence"/>
</dbReference>
<organism evidence="1 2">
    <name type="scientific">Arcicella aquatica</name>
    <dbReference type="NCBI Taxonomy" id="217141"/>
    <lineage>
        <taxon>Bacteria</taxon>
        <taxon>Pseudomonadati</taxon>
        <taxon>Bacteroidota</taxon>
        <taxon>Cytophagia</taxon>
        <taxon>Cytophagales</taxon>
        <taxon>Flectobacillaceae</taxon>
        <taxon>Arcicella</taxon>
    </lineage>
</organism>
<comment type="caution">
    <text evidence="1">The sequence shown here is derived from an EMBL/GenBank/DDBJ whole genome shotgun (WGS) entry which is preliminary data.</text>
</comment>
<reference evidence="1 2" key="1">
    <citation type="submission" date="2023-12" db="EMBL/GenBank/DDBJ databases">
        <title>Novel species of the genus Arcicella isolated from rivers.</title>
        <authorList>
            <person name="Lu H."/>
        </authorList>
    </citation>
    <scope>NUCLEOTIDE SEQUENCE [LARGE SCALE GENOMIC DNA]</scope>
    <source>
        <strain evidence="1 2">LMG 21963</strain>
    </source>
</reference>
<sequence length="196" mass="23443">MEHLNEIMSLLPYRNQHELSNDFREKWVIPFYMNIASERDDSWIEGVMAVRDQITPKVCLELLGNLDWRTRLVGAYFVALKDYDELIEQIGIHLLQSEVCCVGHIYALVLAYFNTEKSLHYLNAYLDYYLNRSDLYYDQKVVMEALLYLDAINQTNNISKHFEHWKAFQKKQMVYKKELCTNFFENQVFILSFLKQ</sequence>
<protein>
    <submittedName>
        <fullName evidence="1">DUF6000 family protein</fullName>
    </submittedName>
</protein>
<proteinExistence type="predicted"/>
<name>A0ABU5QQB3_9BACT</name>
<gene>
    <name evidence="1" type="ORF">VB264_15870</name>
</gene>
<dbReference type="EMBL" id="JAYFUL010000028">
    <property type="protein sequence ID" value="MEA5259275.1"/>
    <property type="molecule type" value="Genomic_DNA"/>
</dbReference>
<keyword evidence="2" id="KW-1185">Reference proteome</keyword>
<accession>A0ABU5QQB3</accession>
<dbReference type="InterPro" id="IPR046042">
    <property type="entry name" value="DUF6000"/>
</dbReference>
<dbReference type="Pfam" id="PF19463">
    <property type="entry name" value="DUF6000"/>
    <property type="match status" value="1"/>
</dbReference>